<name>A0ABM9D5K0_9BACT</name>
<proteinExistence type="predicted"/>
<sequence length="44" mass="4649">MSSIQLCDFQPMKGGKAMSEELVVLSEGEETVQGCCKGAQSAKL</sequence>
<dbReference type="Proteomes" id="UP001295463">
    <property type="component" value="Chromosome"/>
</dbReference>
<evidence type="ECO:0000313" key="2">
    <source>
        <dbReference type="Proteomes" id="UP001295463"/>
    </source>
</evidence>
<accession>A0ABM9D5K0</accession>
<keyword evidence="2" id="KW-1185">Reference proteome</keyword>
<dbReference type="EMBL" id="OW150024">
    <property type="protein sequence ID" value="CAH2030160.1"/>
    <property type="molecule type" value="Genomic_DNA"/>
</dbReference>
<reference evidence="1 2" key="1">
    <citation type="submission" date="2022-03" db="EMBL/GenBank/DDBJ databases">
        <authorList>
            <person name="Koch H."/>
        </authorList>
    </citation>
    <scope>NUCLEOTIDE SEQUENCE [LARGE SCALE GENOMIC DNA]</scope>
    <source>
        <strain evidence="1 2">G1</strain>
    </source>
</reference>
<organism evidence="1 2">
    <name type="scientific">Trichlorobacter ammonificans</name>
    <dbReference type="NCBI Taxonomy" id="2916410"/>
    <lineage>
        <taxon>Bacteria</taxon>
        <taxon>Pseudomonadati</taxon>
        <taxon>Thermodesulfobacteriota</taxon>
        <taxon>Desulfuromonadia</taxon>
        <taxon>Geobacterales</taxon>
        <taxon>Geobacteraceae</taxon>
        <taxon>Trichlorobacter</taxon>
    </lineage>
</organism>
<evidence type="ECO:0000313" key="1">
    <source>
        <dbReference type="EMBL" id="CAH2030160.1"/>
    </source>
</evidence>
<protein>
    <submittedName>
        <fullName evidence="1">Uncharacterized protein</fullName>
    </submittedName>
</protein>
<gene>
    <name evidence="1" type="ORF">GEAMG1_0338</name>
</gene>